<dbReference type="InterPro" id="IPR001387">
    <property type="entry name" value="Cro/C1-type_HTH"/>
</dbReference>
<accession>A0A0F4NLP6</accession>
<dbReference type="PROSITE" id="PS50943">
    <property type="entry name" value="HTH_CROC1"/>
    <property type="match status" value="1"/>
</dbReference>
<dbReference type="CDD" id="cd00093">
    <property type="entry name" value="HTH_XRE"/>
    <property type="match status" value="1"/>
</dbReference>
<reference evidence="2 3" key="1">
    <citation type="journal article" date="2015" name="BMC Genomics">
        <title>Genome mining reveals unlocked bioactive potential of marine Gram-negative bacteria.</title>
        <authorList>
            <person name="Machado H."/>
            <person name="Sonnenschein E.C."/>
            <person name="Melchiorsen J."/>
            <person name="Gram L."/>
        </authorList>
    </citation>
    <scope>NUCLEOTIDE SEQUENCE [LARGE SCALE GENOMIC DNA]</scope>
    <source>
        <strain evidence="2 3">S2757</strain>
    </source>
</reference>
<dbReference type="RefSeq" id="WP_045955994.1">
    <property type="nucleotide sequence ID" value="NZ_JXXV01000018.1"/>
</dbReference>
<organism evidence="2 3">
    <name type="scientific">Vibrio galatheae</name>
    <dbReference type="NCBI Taxonomy" id="579748"/>
    <lineage>
        <taxon>Bacteria</taxon>
        <taxon>Pseudomonadati</taxon>
        <taxon>Pseudomonadota</taxon>
        <taxon>Gammaproteobacteria</taxon>
        <taxon>Vibrionales</taxon>
        <taxon>Vibrionaceae</taxon>
        <taxon>Vibrio</taxon>
    </lineage>
</organism>
<dbReference type="InterPro" id="IPR010982">
    <property type="entry name" value="Lambda_DNA-bd_dom_sf"/>
</dbReference>
<sequence length="303" mass="35671">MFGSLIKRYREEVGCTQAELVSRIQGIEKSFESLDEITLSRWENGRTQPTRKKQILLLIYFGYLKEFNSIYGDEASRFGRFDKIVGKRFRDNFSLSDSPYVDSSKKILVKYYSYIPEERVWFYLDYVQNIHKINTDLDEFKSLVTKTNSTNLYEFYSEDGRMLGHFLYFIVDSEIIQNKLSEKIKTDYVFDRDSSLYVLTCYSSSKDVFMFHNKIVLDALVESEITPKYIYVKCFFSELINFYEGLGGVVVVKGPSGEVGIKYQTGKYQWLLYKVDVIEMLSSKIFYVDENIINDKFSIEYNI</sequence>
<proteinExistence type="predicted"/>
<feature type="domain" description="HTH cro/C1-type" evidence="1">
    <location>
        <begin position="6"/>
        <end position="67"/>
    </location>
</feature>
<dbReference type="EMBL" id="JXXV01000018">
    <property type="protein sequence ID" value="KJY82966.1"/>
    <property type="molecule type" value="Genomic_DNA"/>
</dbReference>
<dbReference type="Gene3D" id="1.10.260.40">
    <property type="entry name" value="lambda repressor-like DNA-binding domains"/>
    <property type="match status" value="1"/>
</dbReference>
<dbReference type="Proteomes" id="UP000033673">
    <property type="component" value="Unassembled WGS sequence"/>
</dbReference>
<gene>
    <name evidence="2" type="ORF">TW81_12265</name>
</gene>
<dbReference type="OrthoDB" id="5891495at2"/>
<protein>
    <recommendedName>
        <fullName evidence="1">HTH cro/C1-type domain-containing protein</fullName>
    </recommendedName>
</protein>
<dbReference type="AlphaFoldDB" id="A0A0F4NLP6"/>
<evidence type="ECO:0000313" key="3">
    <source>
        <dbReference type="Proteomes" id="UP000033673"/>
    </source>
</evidence>
<evidence type="ECO:0000259" key="1">
    <source>
        <dbReference type="PROSITE" id="PS50943"/>
    </source>
</evidence>
<dbReference type="PATRIC" id="fig|579748.3.peg.2533"/>
<dbReference type="STRING" id="579748.TW81_12265"/>
<name>A0A0F4NLP6_9VIBR</name>
<keyword evidence="3" id="KW-1185">Reference proteome</keyword>
<evidence type="ECO:0000313" key="2">
    <source>
        <dbReference type="EMBL" id="KJY82966.1"/>
    </source>
</evidence>
<dbReference type="SUPFAM" id="SSF47413">
    <property type="entry name" value="lambda repressor-like DNA-binding domains"/>
    <property type="match status" value="1"/>
</dbReference>
<dbReference type="GO" id="GO:0003677">
    <property type="term" value="F:DNA binding"/>
    <property type="evidence" value="ECO:0007669"/>
    <property type="project" value="InterPro"/>
</dbReference>
<comment type="caution">
    <text evidence="2">The sequence shown here is derived from an EMBL/GenBank/DDBJ whole genome shotgun (WGS) entry which is preliminary data.</text>
</comment>